<organism evidence="3 4">
    <name type="scientific">Enterococcus aquimarinus</name>
    <dbReference type="NCBI Taxonomy" id="328396"/>
    <lineage>
        <taxon>Bacteria</taxon>
        <taxon>Bacillati</taxon>
        <taxon>Bacillota</taxon>
        <taxon>Bacilli</taxon>
        <taxon>Lactobacillales</taxon>
        <taxon>Enterococcaceae</taxon>
        <taxon>Enterococcus</taxon>
    </lineage>
</organism>
<comment type="caution">
    <text evidence="3">The sequence shown here is derived from an EMBL/GenBank/DDBJ whole genome shotgun (WGS) entry which is preliminary data.</text>
</comment>
<dbReference type="Proteomes" id="UP000813384">
    <property type="component" value="Unassembled WGS sequence"/>
</dbReference>
<name>A0A9E4DQR6_9ENTE</name>
<proteinExistence type="predicted"/>
<evidence type="ECO:0000256" key="1">
    <source>
        <dbReference type="SAM" id="MobiDB-lite"/>
    </source>
</evidence>
<accession>A0A9E4DQR6</accession>
<feature type="region of interest" description="Disordered" evidence="1">
    <location>
        <begin position="41"/>
        <end position="71"/>
    </location>
</feature>
<dbReference type="Pfam" id="PF02120">
    <property type="entry name" value="Flg_hook"/>
    <property type="match status" value="1"/>
</dbReference>
<feature type="domain" description="Flagellar hook-length control protein-like C-terminal" evidence="2">
    <location>
        <begin position="285"/>
        <end position="351"/>
    </location>
</feature>
<keyword evidence="3" id="KW-0282">Flagellum</keyword>
<protein>
    <submittedName>
        <fullName evidence="3">Flagellar hook-length control protein FliK</fullName>
    </submittedName>
</protein>
<evidence type="ECO:0000259" key="2">
    <source>
        <dbReference type="Pfam" id="PF02120"/>
    </source>
</evidence>
<dbReference type="InterPro" id="IPR038610">
    <property type="entry name" value="FliK-like_C_sf"/>
</dbReference>
<reference evidence="3" key="1">
    <citation type="journal article" date="2021" name="PeerJ">
        <title>Extensive microbial diversity within the chicken gut microbiome revealed by metagenomics and culture.</title>
        <authorList>
            <person name="Gilroy R."/>
            <person name="Ravi A."/>
            <person name="Getino M."/>
            <person name="Pursley I."/>
            <person name="Horton D.L."/>
            <person name="Alikhan N.F."/>
            <person name="Baker D."/>
            <person name="Gharbi K."/>
            <person name="Hall N."/>
            <person name="Watson M."/>
            <person name="Adriaenssens E.M."/>
            <person name="Foster-Nyarko E."/>
            <person name="Jarju S."/>
            <person name="Secka A."/>
            <person name="Antonio M."/>
            <person name="Oren A."/>
            <person name="Chaudhuri R.R."/>
            <person name="La Ragione R."/>
            <person name="Hildebrand F."/>
            <person name="Pallen M.J."/>
        </authorList>
    </citation>
    <scope>NUCLEOTIDE SEQUENCE</scope>
    <source>
        <strain evidence="3">150</strain>
    </source>
</reference>
<gene>
    <name evidence="3" type="ORF">K8V42_00195</name>
</gene>
<dbReference type="AlphaFoldDB" id="A0A9E4DQR6"/>
<evidence type="ECO:0000313" key="4">
    <source>
        <dbReference type="Proteomes" id="UP000813384"/>
    </source>
</evidence>
<keyword evidence="3" id="KW-0969">Cilium</keyword>
<dbReference type="EMBL" id="JAJJVO010000003">
    <property type="protein sequence ID" value="MCC9272714.1"/>
    <property type="molecule type" value="Genomic_DNA"/>
</dbReference>
<dbReference type="CDD" id="cd17470">
    <property type="entry name" value="T3SS_Flik_C"/>
    <property type="match status" value="1"/>
</dbReference>
<keyword evidence="3" id="KW-0966">Cell projection</keyword>
<evidence type="ECO:0000313" key="3">
    <source>
        <dbReference type="EMBL" id="MCC9272714.1"/>
    </source>
</evidence>
<dbReference type="InterPro" id="IPR021136">
    <property type="entry name" value="Flagellar_hook_control-like_C"/>
</dbReference>
<reference evidence="3" key="2">
    <citation type="submission" date="2021-11" db="EMBL/GenBank/DDBJ databases">
        <authorList>
            <person name="Gilroy R."/>
        </authorList>
    </citation>
    <scope>NUCLEOTIDE SEQUENCE</scope>
    <source>
        <strain evidence="3">150</strain>
    </source>
</reference>
<sequence length="425" mass="47163">MNTVKTVGTANIQAKSFIGKVPQHAFDFQQILKEYNESMTNPDQLEQQEKTDPSLEPEQPEQPEHSEQTTIDESVVSEAIKNEDINSQQAEQEAIVSPELTINPLIFFTDQPQNVSGKQPLIGEVAISTPDFLSQSMIEVTPTFSSSEDFSSNTTFNQGEVMVGEPEASSVWQAPRQSASHLMANVEGTKLQQNIGQLLDSELVVQEQSNELQQVTATAQSQSDNSLRYETSMSISEQSATLLEDQVPMATVTIPSQMLMREGAHQVAEVSPTVIEKLSQPIVEKVTTMNTFDSQNITIELLPEKLGKVQISMKVTEQQVQLEFVVENSQTKQLLESITTKLERVLQKHEFPTLMQEKVAPTTAVPTPVQGESTFFDQSTFQQGFHQEQSKQQRFSKGTNHKSFTEMALEKIEAAPGDGSVDLLV</sequence>
<dbReference type="Gene3D" id="3.30.750.140">
    <property type="match status" value="1"/>
</dbReference>